<evidence type="ECO:0000256" key="2">
    <source>
        <dbReference type="SAM" id="Phobius"/>
    </source>
</evidence>
<reference evidence="6" key="3">
    <citation type="journal article" date="2019" name="Int. J. Syst. Evol. Microbiol.">
        <title>The Global Catalogue of Microorganisms (GCM) 10K type strain sequencing project: providing services to taxonomists for standard genome sequencing and annotation.</title>
        <authorList>
            <consortium name="The Broad Institute Genomics Platform"/>
            <consortium name="The Broad Institute Genome Sequencing Center for Infectious Disease"/>
            <person name="Wu L."/>
            <person name="Ma J."/>
        </authorList>
    </citation>
    <scope>NUCLEOTIDE SEQUENCE [LARGE SCALE GENOMIC DNA]</scope>
    <source>
        <strain evidence="6">CGMCC 1.11013</strain>
    </source>
</reference>
<keyword evidence="2" id="KW-1133">Transmembrane helix</keyword>
<evidence type="ECO:0000313" key="6">
    <source>
        <dbReference type="Proteomes" id="UP000597138"/>
    </source>
</evidence>
<dbReference type="RefSeq" id="WP_035960063.1">
    <property type="nucleotide sequence ID" value="NZ_BMEG01000005.1"/>
</dbReference>
<keyword evidence="6" id="KW-1185">Reference proteome</keyword>
<proteinExistence type="predicted"/>
<feature type="region of interest" description="Disordered" evidence="1">
    <location>
        <begin position="30"/>
        <end position="80"/>
    </location>
</feature>
<dbReference type="AlphaFoldDB" id="A0A069PB10"/>
<sequence>MDFATTVGTIVFFAVVALALLAAADVLLPSRRRHRRAKGSDEGGGDRSPGLRGGLRGPMHEPDELEPKEAGHSSRSSHQK</sequence>
<evidence type="ECO:0000256" key="1">
    <source>
        <dbReference type="SAM" id="MobiDB-lite"/>
    </source>
</evidence>
<reference evidence="3" key="1">
    <citation type="journal article" date="2014" name="Int. J. Syst. Evol. Microbiol.">
        <title>Complete genome of a new Firmicutes species belonging to the dominant human colonic microbiota ('Ruminococcus bicirculans') reveals two chromosomes and a selective capacity to utilize plant glucans.</title>
        <authorList>
            <consortium name="NISC Comparative Sequencing Program"/>
            <person name="Wegmann U."/>
            <person name="Louis P."/>
            <person name="Goesmann A."/>
            <person name="Henrissat B."/>
            <person name="Duncan S.H."/>
            <person name="Flint H.J."/>
        </authorList>
    </citation>
    <scope>NUCLEOTIDE SEQUENCE</scope>
    <source>
        <strain evidence="3">CGMCC 1.11013</strain>
    </source>
</reference>
<protein>
    <submittedName>
        <fullName evidence="4">Uncharacterized protein</fullName>
    </submittedName>
</protein>
<keyword evidence="2" id="KW-0472">Membrane</keyword>
<accession>A0A069PB10</accession>
<gene>
    <name evidence="4" type="ORF">BG57_10240</name>
    <name evidence="3" type="ORF">GCM10010985_35340</name>
</gene>
<reference evidence="4 5" key="2">
    <citation type="submission" date="2014-03" db="EMBL/GenBank/DDBJ databases">
        <title>Draft Genome Sequences of Four Burkholderia Strains.</title>
        <authorList>
            <person name="Liu X.Y."/>
            <person name="Li C.X."/>
            <person name="Xu J.H."/>
        </authorList>
    </citation>
    <scope>NUCLEOTIDE SEQUENCE [LARGE SCALE GENOMIC DNA]</scope>
    <source>
        <strain evidence="4 5">R27</strain>
    </source>
</reference>
<name>A0A069PB10_9BURK</name>
<dbReference type="Proteomes" id="UP000027439">
    <property type="component" value="Unassembled WGS sequence"/>
</dbReference>
<reference evidence="3" key="4">
    <citation type="submission" date="2024-05" db="EMBL/GenBank/DDBJ databases">
        <authorList>
            <person name="Sun Q."/>
            <person name="Zhou Y."/>
        </authorList>
    </citation>
    <scope>NUCLEOTIDE SEQUENCE</scope>
    <source>
        <strain evidence="3">CGMCC 1.11013</strain>
    </source>
</reference>
<feature type="compositionally biased region" description="Basic and acidic residues" evidence="1">
    <location>
        <begin position="58"/>
        <end position="72"/>
    </location>
</feature>
<comment type="caution">
    <text evidence="4">The sequence shown here is derived from an EMBL/GenBank/DDBJ whole genome shotgun (WGS) entry which is preliminary data.</text>
</comment>
<evidence type="ECO:0000313" key="4">
    <source>
        <dbReference type="EMBL" id="KDR37029.1"/>
    </source>
</evidence>
<evidence type="ECO:0000313" key="3">
    <source>
        <dbReference type="EMBL" id="GGD77757.1"/>
    </source>
</evidence>
<feature type="transmembrane region" description="Helical" evidence="2">
    <location>
        <begin position="6"/>
        <end position="28"/>
    </location>
</feature>
<dbReference type="Proteomes" id="UP000597138">
    <property type="component" value="Unassembled WGS sequence"/>
</dbReference>
<dbReference type="EMBL" id="JFHE01000002">
    <property type="protein sequence ID" value="KDR37029.1"/>
    <property type="molecule type" value="Genomic_DNA"/>
</dbReference>
<evidence type="ECO:0000313" key="5">
    <source>
        <dbReference type="Proteomes" id="UP000027439"/>
    </source>
</evidence>
<keyword evidence="2" id="KW-0812">Transmembrane</keyword>
<organism evidence="4 5">
    <name type="scientific">Caballeronia grimmiae</name>
    <dbReference type="NCBI Taxonomy" id="1071679"/>
    <lineage>
        <taxon>Bacteria</taxon>
        <taxon>Pseudomonadati</taxon>
        <taxon>Pseudomonadota</taxon>
        <taxon>Betaproteobacteria</taxon>
        <taxon>Burkholderiales</taxon>
        <taxon>Burkholderiaceae</taxon>
        <taxon>Caballeronia</taxon>
    </lineage>
</organism>
<dbReference type="EMBL" id="BMEG01000005">
    <property type="protein sequence ID" value="GGD77757.1"/>
    <property type="molecule type" value="Genomic_DNA"/>
</dbReference>